<evidence type="ECO:0000256" key="1">
    <source>
        <dbReference type="ARBA" id="ARBA00008553"/>
    </source>
</evidence>
<evidence type="ECO:0000256" key="6">
    <source>
        <dbReference type="RuleBase" id="RU003930"/>
    </source>
</evidence>
<dbReference type="RefSeq" id="WP_013313318.1">
    <property type="nucleotide sequence ID" value="NC_014484.1"/>
</dbReference>
<dbReference type="PIRSF" id="PIRSF002161">
    <property type="entry name" value="Ribosomal_L5"/>
    <property type="match status" value="1"/>
</dbReference>
<protein>
    <recommendedName>
        <fullName evidence="4 5">Large ribosomal subunit protein uL5</fullName>
    </recommendedName>
</protein>
<evidence type="ECO:0000259" key="8">
    <source>
        <dbReference type="Pfam" id="PF00673"/>
    </source>
</evidence>
<feature type="domain" description="Large ribosomal subunit protein uL5 N-terminal" evidence="7">
    <location>
        <begin position="29"/>
        <end position="85"/>
    </location>
</feature>
<keyword evidence="5" id="KW-0820">tRNA-binding</keyword>
<dbReference type="eggNOG" id="COG0094">
    <property type="taxonomic scope" value="Bacteria"/>
</dbReference>
<dbReference type="GO" id="GO:0000049">
    <property type="term" value="F:tRNA binding"/>
    <property type="evidence" value="ECO:0007669"/>
    <property type="project" value="UniProtKB-UniRule"/>
</dbReference>
<dbReference type="Proteomes" id="UP000001296">
    <property type="component" value="Chromosome"/>
</dbReference>
<reference key="1">
    <citation type="submission" date="2009-08" db="EMBL/GenBank/DDBJ databases">
        <title>The genome sequence of Spirochaeta thermophila DSM6192.</title>
        <authorList>
            <person name="Angelov A."/>
            <person name="Mientus M."/>
            <person name="Wittenberg S."/>
            <person name="Lehmann R."/>
            <person name="Liesegang H."/>
            <person name="Daniel R."/>
            <person name="Liebl W."/>
        </authorList>
    </citation>
    <scope>NUCLEOTIDE SEQUENCE</scope>
    <source>
        <strain>DSM 6192</strain>
    </source>
</reference>
<dbReference type="GO" id="GO:0003735">
    <property type="term" value="F:structural constituent of ribosome"/>
    <property type="evidence" value="ECO:0007669"/>
    <property type="project" value="InterPro"/>
</dbReference>
<reference evidence="9 10" key="2">
    <citation type="journal article" date="2010" name="J. Bacteriol.">
        <title>Genome sequence of the polysaccharide-degrading, thermophilic anaerobe Spirochaeta thermophila DSM 6192.</title>
        <authorList>
            <person name="Angelov A."/>
            <person name="Liebl S."/>
            <person name="Ballschmiter M."/>
            <person name="Bomeke M."/>
            <person name="Lehmann R."/>
            <person name="Liesegang H."/>
            <person name="Daniel R."/>
            <person name="Liebl W."/>
        </authorList>
    </citation>
    <scope>NUCLEOTIDE SEQUENCE [LARGE SCALE GENOMIC DNA]</scope>
    <source>
        <strain evidence="10">ATCC 49972 / DSM 6192 / RI 19.B1</strain>
    </source>
</reference>
<dbReference type="GO" id="GO:0006412">
    <property type="term" value="P:translation"/>
    <property type="evidence" value="ECO:0007669"/>
    <property type="project" value="UniProtKB-UniRule"/>
</dbReference>
<dbReference type="AlphaFoldDB" id="E0RQ93"/>
<evidence type="ECO:0000259" key="7">
    <source>
        <dbReference type="Pfam" id="PF00281"/>
    </source>
</evidence>
<evidence type="ECO:0000256" key="4">
    <source>
        <dbReference type="ARBA" id="ARBA00035245"/>
    </source>
</evidence>
<evidence type="ECO:0000313" key="10">
    <source>
        <dbReference type="Proteomes" id="UP000001296"/>
    </source>
</evidence>
<comment type="similarity">
    <text evidence="1 5 6">Belongs to the universal ribosomal protein uL5 family.</text>
</comment>
<keyword evidence="2 5" id="KW-0689">Ribosomal protein</keyword>
<keyword evidence="5" id="KW-0694">RNA-binding</keyword>
<organism evidence="9 10">
    <name type="scientific">Winmispira thermophila (strain ATCC 49972 / DSM 6192 / RI 19.B1)</name>
    <name type="common">Spirochaeta thermophila</name>
    <dbReference type="NCBI Taxonomy" id="665571"/>
    <lineage>
        <taxon>Bacteria</taxon>
        <taxon>Pseudomonadati</taxon>
        <taxon>Spirochaetota</taxon>
        <taxon>Spirochaetia</taxon>
        <taxon>Winmispirales</taxon>
        <taxon>Winmispiraceae</taxon>
        <taxon>Winmispira</taxon>
    </lineage>
</organism>
<dbReference type="InterPro" id="IPR031310">
    <property type="entry name" value="Ribosomal_uL5_N"/>
</dbReference>
<dbReference type="HAMAP" id="MF_01333_B">
    <property type="entry name" value="Ribosomal_uL5_B"/>
    <property type="match status" value="1"/>
</dbReference>
<dbReference type="GO" id="GO:1990904">
    <property type="term" value="C:ribonucleoprotein complex"/>
    <property type="evidence" value="ECO:0007669"/>
    <property type="project" value="UniProtKB-KW"/>
</dbReference>
<dbReference type="HOGENOM" id="CLU_061015_2_1_12"/>
<dbReference type="Pfam" id="PF00281">
    <property type="entry name" value="Ribosomal_L5"/>
    <property type="match status" value="1"/>
</dbReference>
<dbReference type="InterPro" id="IPR022803">
    <property type="entry name" value="Ribosomal_uL5_dom_sf"/>
</dbReference>
<gene>
    <name evidence="5 9" type="primary">rplE</name>
    <name evidence="9" type="ordered locus">STHERM_c05080</name>
</gene>
<dbReference type="Pfam" id="PF00673">
    <property type="entry name" value="Ribosomal_L5_C"/>
    <property type="match status" value="1"/>
</dbReference>
<dbReference type="InterPro" id="IPR031309">
    <property type="entry name" value="Ribosomal_uL5_C"/>
</dbReference>
<evidence type="ECO:0000256" key="2">
    <source>
        <dbReference type="ARBA" id="ARBA00022980"/>
    </source>
</evidence>
<dbReference type="FunFam" id="3.30.1440.10:FF:000001">
    <property type="entry name" value="50S ribosomal protein L5"/>
    <property type="match status" value="1"/>
</dbReference>
<dbReference type="Gene3D" id="3.30.1440.10">
    <property type="match status" value="1"/>
</dbReference>
<dbReference type="GO" id="GO:0005840">
    <property type="term" value="C:ribosome"/>
    <property type="evidence" value="ECO:0007669"/>
    <property type="project" value="UniProtKB-KW"/>
</dbReference>
<comment type="subunit">
    <text evidence="5">Part of the 50S ribosomal subunit; part of the 5S rRNA/L5/L18/L25 subcomplex. Contacts the 5S rRNA and the P site tRNA. Forms a bridge to the 30S subunit in the 70S ribosome.</text>
</comment>
<evidence type="ECO:0000256" key="5">
    <source>
        <dbReference type="HAMAP-Rule" id="MF_01333"/>
    </source>
</evidence>
<accession>E0RQ93</accession>
<evidence type="ECO:0000256" key="3">
    <source>
        <dbReference type="ARBA" id="ARBA00023274"/>
    </source>
</evidence>
<dbReference type="InterPro" id="IPR020930">
    <property type="entry name" value="Ribosomal_uL5_bac-type"/>
</dbReference>
<dbReference type="PaxDb" id="665571-STHERM_c05080"/>
<dbReference type="KEGG" id="sta:STHERM_c05080"/>
<evidence type="ECO:0000313" key="9">
    <source>
        <dbReference type="EMBL" id="ADN01477.1"/>
    </source>
</evidence>
<comment type="function">
    <text evidence="5">This is 1 of the proteins that bind and probably mediate the attachment of the 5S RNA into the large ribosomal subunit, where it forms part of the central protuberance. In the 70S ribosome it contacts protein S13 of the 30S subunit (bridge B1b), connecting the 2 subunits; this bridge is implicated in subunit movement. Contacts the P site tRNA; the 5S rRNA and some of its associated proteins might help stabilize positioning of ribosome-bound tRNAs.</text>
</comment>
<name>E0RQ93_WINT6</name>
<dbReference type="EMBL" id="CP001698">
    <property type="protein sequence ID" value="ADN01477.1"/>
    <property type="molecule type" value="Genomic_DNA"/>
</dbReference>
<dbReference type="NCBIfam" id="NF000585">
    <property type="entry name" value="PRK00010.1"/>
    <property type="match status" value="1"/>
</dbReference>
<dbReference type="GO" id="GO:0019843">
    <property type="term" value="F:rRNA binding"/>
    <property type="evidence" value="ECO:0007669"/>
    <property type="project" value="UniProtKB-UniRule"/>
</dbReference>
<proteinExistence type="inferred from homology"/>
<dbReference type="SUPFAM" id="SSF55282">
    <property type="entry name" value="RL5-like"/>
    <property type="match status" value="1"/>
</dbReference>
<sequence>MAEVKVPILKTLYEERVKQELMEEMGYRNVMQVPRLEKIVLSMGVGEAIQNKRLLDLAVEELTLIAGQRAIKRKARKSIAGFKVRKGMEVGAMVTLRGLRMYEFLYRLIHVAIPRIKDFRGLNPNSFDGHGNYSLGITEQIIFPEIDYDSVERVTGFNVTIVTTAKTDREAFSLLQKLGMPFRKAS</sequence>
<keyword evidence="5" id="KW-0699">rRNA-binding</keyword>
<dbReference type="InterPro" id="IPR002132">
    <property type="entry name" value="Ribosomal_uL5"/>
</dbReference>
<feature type="domain" description="Large ribosomal subunit protein uL5 C-terminal" evidence="8">
    <location>
        <begin position="90"/>
        <end position="182"/>
    </location>
</feature>
<keyword evidence="3 5" id="KW-0687">Ribonucleoprotein</keyword>
<dbReference type="PANTHER" id="PTHR11994">
    <property type="entry name" value="60S RIBOSOMAL PROTEIN L11-RELATED"/>
    <property type="match status" value="1"/>
</dbReference>